<accession>A0A5C6UQ93</accession>
<dbReference type="OrthoDB" id="7432052at2"/>
<protein>
    <recommendedName>
        <fullName evidence="4">General secretion pathway protein GspL</fullName>
    </recommendedName>
</protein>
<keyword evidence="1" id="KW-0812">Transmembrane</keyword>
<evidence type="ECO:0000313" key="2">
    <source>
        <dbReference type="EMBL" id="TXC74336.1"/>
    </source>
</evidence>
<sequence>MTATLVLALSAVPDARDATTYWWSIVDDAIVARGADAGWRDHVTRDGVPVRVVALAPAAATRIGFARVADMPPRQAVGIARMQALESALGDPGTLHFVAQGPTAPGEPFVTAIVANAAMLEWLDWLEAMGVDAGSIIPAALLLPLGEDWRAASIAGESVIGRSGIVFPNEPALVSALVGQDEVAEVSPETIDAALLAALGAPPLDLRVGAFARRRRWFVDRARIREIAILLAFVPVIALMIALATLWQFNASAERLDADAVARASMALGKPVTIANAEAELNVRASNIAGAGGQLATPLAALYQQMQGETTISATALGWRSDGTLAATLAAPRIDEINRLLLGLQREGYTVTAVPRQGSDGRSIADMTIRARP</sequence>
<feature type="transmembrane region" description="Helical" evidence="1">
    <location>
        <begin position="224"/>
        <end position="247"/>
    </location>
</feature>
<dbReference type="PIRSF" id="PIRSF015761">
    <property type="entry name" value="Protein_L"/>
    <property type="match status" value="1"/>
</dbReference>
<comment type="caution">
    <text evidence="2">The sequence shown here is derived from an EMBL/GenBank/DDBJ whole genome shotgun (WGS) entry which is preliminary data.</text>
</comment>
<evidence type="ECO:0000313" key="3">
    <source>
        <dbReference type="Proteomes" id="UP000321129"/>
    </source>
</evidence>
<keyword evidence="1" id="KW-1133">Transmembrane helix</keyword>
<keyword evidence="3" id="KW-1185">Reference proteome</keyword>
<reference evidence="2 3" key="1">
    <citation type="submission" date="2019-08" db="EMBL/GenBank/DDBJ databases">
        <title>Sphingorhabdus soil sp. nov., isolated from arctic soil.</title>
        <authorList>
            <person name="Liu Y."/>
        </authorList>
    </citation>
    <scope>NUCLEOTIDE SEQUENCE [LARGE SCALE GENOMIC DNA]</scope>
    <source>
        <strain evidence="2 3">D-2Q-5-6</strain>
    </source>
</reference>
<keyword evidence="1" id="KW-0472">Membrane</keyword>
<dbReference type="InterPro" id="IPR007812">
    <property type="entry name" value="T2SS_protein-GspL"/>
</dbReference>
<name>A0A5C6UQ93_9SPHN</name>
<evidence type="ECO:0008006" key="4">
    <source>
        <dbReference type="Google" id="ProtNLM"/>
    </source>
</evidence>
<dbReference type="EMBL" id="VOPY01000001">
    <property type="protein sequence ID" value="TXC74336.1"/>
    <property type="molecule type" value="Genomic_DNA"/>
</dbReference>
<dbReference type="GO" id="GO:0015628">
    <property type="term" value="P:protein secretion by the type II secretion system"/>
    <property type="evidence" value="ECO:0007669"/>
    <property type="project" value="InterPro"/>
</dbReference>
<dbReference type="GO" id="GO:0009276">
    <property type="term" value="C:Gram-negative-bacterium-type cell wall"/>
    <property type="evidence" value="ECO:0007669"/>
    <property type="project" value="InterPro"/>
</dbReference>
<gene>
    <name evidence="2" type="ORF">FSZ31_06475</name>
</gene>
<organism evidence="2 3">
    <name type="scientific">Flavisphingopyxis soli</name>
    <dbReference type="NCBI Taxonomy" id="2601267"/>
    <lineage>
        <taxon>Bacteria</taxon>
        <taxon>Pseudomonadati</taxon>
        <taxon>Pseudomonadota</taxon>
        <taxon>Alphaproteobacteria</taxon>
        <taxon>Sphingomonadales</taxon>
        <taxon>Sphingopyxidaceae</taxon>
        <taxon>Flavisphingopyxis</taxon>
    </lineage>
</organism>
<dbReference type="NCBIfam" id="TIGR01709">
    <property type="entry name" value="typeII_sec_gspL"/>
    <property type="match status" value="1"/>
</dbReference>
<dbReference type="RefSeq" id="WP_147122387.1">
    <property type="nucleotide sequence ID" value="NZ_VOPY01000001.1"/>
</dbReference>
<dbReference type="SUPFAM" id="SSF53067">
    <property type="entry name" value="Actin-like ATPase domain"/>
    <property type="match status" value="1"/>
</dbReference>
<dbReference type="InterPro" id="IPR043129">
    <property type="entry name" value="ATPase_NBD"/>
</dbReference>
<dbReference type="Gene3D" id="3.30.420.380">
    <property type="match status" value="1"/>
</dbReference>
<proteinExistence type="predicted"/>
<dbReference type="GO" id="GO:0015627">
    <property type="term" value="C:type II protein secretion system complex"/>
    <property type="evidence" value="ECO:0007669"/>
    <property type="project" value="InterPro"/>
</dbReference>
<dbReference type="Proteomes" id="UP000321129">
    <property type="component" value="Unassembled WGS sequence"/>
</dbReference>
<evidence type="ECO:0000256" key="1">
    <source>
        <dbReference type="SAM" id="Phobius"/>
    </source>
</evidence>
<dbReference type="AlphaFoldDB" id="A0A5C6UQ93"/>